<dbReference type="Gene3D" id="1.10.10.60">
    <property type="entry name" value="Homeodomain-like"/>
    <property type="match status" value="1"/>
</dbReference>
<sequence length="342" mass="37042">MAKSIPLIRAAVLGPMIRWLRTSGLPVHERLQLADLGYISGDEPELPVPLFFVFEFFRKLAALEGPDIAARVITENSVADLGKFGGVILGSRTPRDALLGVVAALPRYSTHELISLRPIRGGLCVQAGWSMVLDGETMHLTQQFTASVIQRLYAATERGHITPRSIRIRAHPAFGIEHLRPFFGVPLAISNEATLAVDLDDDVLDAALLVGASGHEETPGEEWDFLNGGSSFSHSARLVLGPMIDEPGSSFARLARASGISARSLQRMLTLEGTSFRQLSDELRRERALRVLLANPGVISAAAADVGYAAQSSLSRAVRRWTGSSPKSLRPAAARRRRTDPT</sequence>
<dbReference type="SUPFAM" id="SSF46689">
    <property type="entry name" value="Homeodomain-like"/>
    <property type="match status" value="1"/>
</dbReference>
<feature type="region of interest" description="Disordered" evidence="4">
    <location>
        <begin position="321"/>
        <end position="342"/>
    </location>
</feature>
<evidence type="ECO:0000256" key="3">
    <source>
        <dbReference type="ARBA" id="ARBA00023163"/>
    </source>
</evidence>
<dbReference type="PANTHER" id="PTHR47894">
    <property type="entry name" value="HTH-TYPE TRANSCRIPTIONAL REGULATOR GADX"/>
    <property type="match status" value="1"/>
</dbReference>
<evidence type="ECO:0000313" key="7">
    <source>
        <dbReference type="Proteomes" id="UP000198755"/>
    </source>
</evidence>
<accession>A0A1I4AJG3</accession>
<evidence type="ECO:0000256" key="1">
    <source>
        <dbReference type="ARBA" id="ARBA00023015"/>
    </source>
</evidence>
<dbReference type="EMBL" id="FOSN01000010">
    <property type="protein sequence ID" value="SFK56642.1"/>
    <property type="molecule type" value="Genomic_DNA"/>
</dbReference>
<dbReference type="PANTHER" id="PTHR47894:SF4">
    <property type="entry name" value="HTH-TYPE TRANSCRIPTIONAL REGULATOR GADX"/>
    <property type="match status" value="1"/>
</dbReference>
<keyword evidence="3" id="KW-0804">Transcription</keyword>
<keyword evidence="7" id="KW-1185">Reference proteome</keyword>
<feature type="domain" description="HTH araC/xylS-type" evidence="5">
    <location>
        <begin position="234"/>
        <end position="332"/>
    </location>
</feature>
<dbReference type="RefSeq" id="WP_139223611.1">
    <property type="nucleotide sequence ID" value="NZ_FOSN01000010.1"/>
</dbReference>
<keyword evidence="2 6" id="KW-0238">DNA-binding</keyword>
<dbReference type="SMART" id="SM00342">
    <property type="entry name" value="HTH_ARAC"/>
    <property type="match status" value="1"/>
</dbReference>
<dbReference type="STRING" id="1612308.SAMN05444581_110148"/>
<dbReference type="GO" id="GO:0003700">
    <property type="term" value="F:DNA-binding transcription factor activity"/>
    <property type="evidence" value="ECO:0007669"/>
    <property type="project" value="InterPro"/>
</dbReference>
<feature type="compositionally biased region" description="Basic residues" evidence="4">
    <location>
        <begin position="333"/>
        <end position="342"/>
    </location>
</feature>
<proteinExistence type="predicted"/>
<dbReference type="InterPro" id="IPR018060">
    <property type="entry name" value="HTH_AraC"/>
</dbReference>
<reference evidence="6 7" key="1">
    <citation type="submission" date="2016-10" db="EMBL/GenBank/DDBJ databases">
        <authorList>
            <person name="de Groot N.N."/>
        </authorList>
    </citation>
    <scope>NUCLEOTIDE SEQUENCE [LARGE SCALE GENOMIC DNA]</scope>
    <source>
        <strain evidence="6 7">NE2</strain>
    </source>
</reference>
<evidence type="ECO:0000259" key="5">
    <source>
        <dbReference type="PROSITE" id="PS01124"/>
    </source>
</evidence>
<keyword evidence="1" id="KW-0805">Transcription regulation</keyword>
<dbReference type="InterPro" id="IPR009057">
    <property type="entry name" value="Homeodomain-like_sf"/>
</dbReference>
<organism evidence="6 7">
    <name type="scientific">Methylocapsa palsarum</name>
    <dbReference type="NCBI Taxonomy" id="1612308"/>
    <lineage>
        <taxon>Bacteria</taxon>
        <taxon>Pseudomonadati</taxon>
        <taxon>Pseudomonadota</taxon>
        <taxon>Alphaproteobacteria</taxon>
        <taxon>Hyphomicrobiales</taxon>
        <taxon>Beijerinckiaceae</taxon>
        <taxon>Methylocapsa</taxon>
    </lineage>
</organism>
<dbReference type="Pfam" id="PF12833">
    <property type="entry name" value="HTH_18"/>
    <property type="match status" value="1"/>
</dbReference>
<evidence type="ECO:0000313" key="6">
    <source>
        <dbReference type="EMBL" id="SFK56642.1"/>
    </source>
</evidence>
<dbReference type="GO" id="GO:0005829">
    <property type="term" value="C:cytosol"/>
    <property type="evidence" value="ECO:0007669"/>
    <property type="project" value="TreeGrafter"/>
</dbReference>
<name>A0A1I4AJG3_9HYPH</name>
<dbReference type="GO" id="GO:0000976">
    <property type="term" value="F:transcription cis-regulatory region binding"/>
    <property type="evidence" value="ECO:0007669"/>
    <property type="project" value="TreeGrafter"/>
</dbReference>
<dbReference type="AlphaFoldDB" id="A0A1I4AJG3"/>
<dbReference type="Proteomes" id="UP000198755">
    <property type="component" value="Unassembled WGS sequence"/>
</dbReference>
<protein>
    <submittedName>
        <fullName evidence="6">AraC-type DNA-binding protein</fullName>
    </submittedName>
</protein>
<dbReference type="OrthoDB" id="9805730at2"/>
<evidence type="ECO:0000256" key="4">
    <source>
        <dbReference type="SAM" id="MobiDB-lite"/>
    </source>
</evidence>
<dbReference type="PROSITE" id="PS01124">
    <property type="entry name" value="HTH_ARAC_FAMILY_2"/>
    <property type="match status" value="1"/>
</dbReference>
<gene>
    <name evidence="6" type="ORF">SAMN05444581_110148</name>
</gene>
<evidence type="ECO:0000256" key="2">
    <source>
        <dbReference type="ARBA" id="ARBA00023125"/>
    </source>
</evidence>